<dbReference type="KEGG" id="gvi:gsl4069"/>
<reference evidence="1 2" key="1">
    <citation type="journal article" date="2003" name="DNA Res.">
        <title>Complete genome structure of Gloeobacter violaceus PCC 7421, a cyanobacterium that lacks thylakoids.</title>
        <authorList>
            <person name="Nakamura Y."/>
            <person name="Kaneko T."/>
            <person name="Sato S."/>
            <person name="Mimuro M."/>
            <person name="Miyashita H."/>
            <person name="Tsuchiya T."/>
            <person name="Sasamoto S."/>
            <person name="Watanabe A."/>
            <person name="Kawashima K."/>
            <person name="Kishida Y."/>
            <person name="Kiyokawa C."/>
            <person name="Kohara M."/>
            <person name="Matsumoto M."/>
            <person name="Matsuno A."/>
            <person name="Nakazaki N."/>
            <person name="Shimpo S."/>
            <person name="Takeuchi C."/>
            <person name="Yamada M."/>
            <person name="Tabata S."/>
        </authorList>
    </citation>
    <scope>NUCLEOTIDE SEQUENCE [LARGE SCALE GENOMIC DNA]</scope>
    <source>
        <strain evidence="2">ATCC 29082 / PCC 7421</strain>
    </source>
</reference>
<dbReference type="STRING" id="251221.gene:10761587"/>
<organism evidence="1 2">
    <name type="scientific">Gloeobacter violaceus (strain ATCC 29082 / PCC 7421)</name>
    <dbReference type="NCBI Taxonomy" id="251221"/>
    <lineage>
        <taxon>Bacteria</taxon>
        <taxon>Bacillati</taxon>
        <taxon>Cyanobacteriota</taxon>
        <taxon>Cyanophyceae</taxon>
        <taxon>Gloeobacterales</taxon>
        <taxon>Gloeobacteraceae</taxon>
        <taxon>Gloeobacter</taxon>
    </lineage>
</organism>
<dbReference type="HOGENOM" id="CLU_2464680_0_0_3"/>
<dbReference type="EnsemblBacteria" id="BAC92010">
    <property type="protein sequence ID" value="BAC92010"/>
    <property type="gene ID" value="BAC92010"/>
</dbReference>
<dbReference type="EMBL" id="BA000045">
    <property type="protein sequence ID" value="BAC92010.1"/>
    <property type="molecule type" value="Genomic_DNA"/>
</dbReference>
<evidence type="ECO:0000313" key="2">
    <source>
        <dbReference type="Proteomes" id="UP000000557"/>
    </source>
</evidence>
<dbReference type="RefSeq" id="WP_011144057.1">
    <property type="nucleotide sequence ID" value="NC_005125.1"/>
</dbReference>
<protein>
    <submittedName>
        <fullName evidence="1">Gsl4069 protein</fullName>
    </submittedName>
</protein>
<keyword evidence="2" id="KW-1185">Reference proteome</keyword>
<dbReference type="InParanoid" id="Q7NE11"/>
<sequence>MQHSEPSSRQSLPPLAYQEEASGWDPLAFWDTPAAAASEEPWEDDLWDEEAFKPLIEVEPAALEEETEPDPAEADVECCATITLADVR</sequence>
<gene>
    <name evidence="1" type="ordered locus">gsl4069</name>
</gene>
<name>Q7NE11_GLOVI</name>
<accession>Q7NE11</accession>
<proteinExistence type="predicted"/>
<dbReference type="AlphaFoldDB" id="Q7NE11"/>
<dbReference type="Proteomes" id="UP000000557">
    <property type="component" value="Chromosome"/>
</dbReference>
<reference evidence="1 2" key="2">
    <citation type="journal article" date="2003" name="DNA Res.">
        <title>Complete genome structure of Gloeobacter violaceus PCC 7421, a cyanobacterium that lacks thylakoids (supplement).</title>
        <authorList>
            <person name="Nakamura Y."/>
            <person name="Kaneko T."/>
            <person name="Sato S."/>
            <person name="Mimuro M."/>
            <person name="Miyashita H."/>
            <person name="Tsuchiya T."/>
            <person name="Sasamoto S."/>
            <person name="Watanabe A."/>
            <person name="Kawashima K."/>
            <person name="Kishida Y."/>
            <person name="Kiyokawa C."/>
            <person name="Kohara M."/>
            <person name="Matsumoto M."/>
            <person name="Matsuno A."/>
            <person name="Nakazaki N."/>
            <person name="Shimpo S."/>
            <person name="Takeuchi C."/>
            <person name="Yamada M."/>
            <person name="Tabata S."/>
        </authorList>
    </citation>
    <scope>NUCLEOTIDE SEQUENCE [LARGE SCALE GENOMIC DNA]</scope>
    <source>
        <strain evidence="2">ATCC 29082 / PCC 7421</strain>
    </source>
</reference>
<evidence type="ECO:0000313" key="1">
    <source>
        <dbReference type="EMBL" id="BAC92010.1"/>
    </source>
</evidence>